<dbReference type="Pfam" id="PF00291">
    <property type="entry name" value="PALP"/>
    <property type="match status" value="1"/>
</dbReference>
<comment type="cofactor">
    <cofactor evidence="1">
        <name>Ca(2+)</name>
        <dbReference type="ChEBI" id="CHEBI:29108"/>
    </cofactor>
</comment>
<evidence type="ECO:0000256" key="8">
    <source>
        <dbReference type="ARBA" id="ARBA00022898"/>
    </source>
</evidence>
<feature type="domain" description="Tryptophan synthase beta chain-like PALP" evidence="11">
    <location>
        <begin position="20"/>
        <end position="314"/>
    </location>
</feature>
<sequence length="328" mass="35217">MNTNDEVTLQTIEEAARTLSGHAIRTPVETCETLDLLAGRRLFFKCENFQKSGAFKFRGAFNAVSRLVRSSEPTQRELHVVGDSSGNYACGLALAAQHCGVSAHVVMPNNAPECKKQIVLSYGATLIQRERRQDFPQTIKQVQDLTGAVYISGSQNPDVISGQGTMGLELLQQVPDLDAVIMPVGGGGMLAGVSMAIKSICPDVRVYGAEPEVANQATLSLQNAERFVYSYVPRSIADGVVAGIGPVTWTYIRDNVDDIFTVTEDEIKNAMRLVSERMKLVVEPSGVVGVAAALSDSFKARAGGCKNVAVILSGGNVDLQKLPELLQM</sequence>
<evidence type="ECO:0000256" key="5">
    <source>
        <dbReference type="ARBA" id="ARBA00010869"/>
    </source>
</evidence>
<dbReference type="PROSITE" id="PS00165">
    <property type="entry name" value="DEHYDRATASE_SER_THR"/>
    <property type="match status" value="1"/>
</dbReference>
<evidence type="ECO:0000256" key="3">
    <source>
        <dbReference type="ARBA" id="ARBA00001936"/>
    </source>
</evidence>
<dbReference type="GO" id="GO:0003941">
    <property type="term" value="F:L-serine ammonia-lyase activity"/>
    <property type="evidence" value="ECO:0007669"/>
    <property type="project" value="UniProtKB-EC"/>
</dbReference>
<dbReference type="Proteomes" id="UP000838412">
    <property type="component" value="Chromosome 19"/>
</dbReference>
<comment type="cofactor">
    <cofactor evidence="2">
        <name>pyridoxal 5'-phosphate</name>
        <dbReference type="ChEBI" id="CHEBI:597326"/>
    </cofactor>
</comment>
<evidence type="ECO:0000256" key="4">
    <source>
        <dbReference type="ARBA" id="ARBA00001946"/>
    </source>
</evidence>
<dbReference type="InterPro" id="IPR001926">
    <property type="entry name" value="TrpB-like_PALP"/>
</dbReference>
<name>A0A8J9ZCW2_BRALA</name>
<dbReference type="FunFam" id="3.40.50.1100:FF:000005">
    <property type="entry name" value="Threonine dehydratase catabolic"/>
    <property type="match status" value="1"/>
</dbReference>
<dbReference type="EC" id="4.3.1.17" evidence="6"/>
<keyword evidence="9" id="KW-0456">Lyase</keyword>
<evidence type="ECO:0000256" key="2">
    <source>
        <dbReference type="ARBA" id="ARBA00001933"/>
    </source>
</evidence>
<dbReference type="GO" id="GO:0070179">
    <property type="term" value="P:D-serine biosynthetic process"/>
    <property type="evidence" value="ECO:0007669"/>
    <property type="project" value="TreeGrafter"/>
</dbReference>
<dbReference type="GO" id="GO:0030378">
    <property type="term" value="F:serine racemase activity"/>
    <property type="evidence" value="ECO:0007669"/>
    <property type="project" value="TreeGrafter"/>
</dbReference>
<organism evidence="12 13">
    <name type="scientific">Branchiostoma lanceolatum</name>
    <name type="common">Common lancelet</name>
    <name type="synonym">Amphioxus lanceolatum</name>
    <dbReference type="NCBI Taxonomy" id="7740"/>
    <lineage>
        <taxon>Eukaryota</taxon>
        <taxon>Metazoa</taxon>
        <taxon>Chordata</taxon>
        <taxon>Cephalochordata</taxon>
        <taxon>Leptocardii</taxon>
        <taxon>Amphioxiformes</taxon>
        <taxon>Branchiostomatidae</taxon>
        <taxon>Branchiostoma</taxon>
    </lineage>
</organism>
<dbReference type="GO" id="GO:0005524">
    <property type="term" value="F:ATP binding"/>
    <property type="evidence" value="ECO:0007669"/>
    <property type="project" value="TreeGrafter"/>
</dbReference>
<dbReference type="SUPFAM" id="SSF53686">
    <property type="entry name" value="Tryptophan synthase beta subunit-like PLP-dependent enzymes"/>
    <property type="match status" value="1"/>
</dbReference>
<dbReference type="Gene3D" id="3.40.50.1100">
    <property type="match status" value="2"/>
</dbReference>
<dbReference type="InterPro" id="IPR000634">
    <property type="entry name" value="Ser/Thr_deHydtase_PyrdxlP-BS"/>
</dbReference>
<dbReference type="AlphaFoldDB" id="A0A8J9ZCW2"/>
<dbReference type="OrthoDB" id="4418812at2759"/>
<protein>
    <recommendedName>
        <fullName evidence="6">L-serine ammonia-lyase</fullName>
        <ecNumber evidence="6">4.3.1.17</ecNumber>
    </recommendedName>
</protein>
<dbReference type="PANTHER" id="PTHR43050">
    <property type="entry name" value="SERINE / THREONINE RACEMASE FAMILY MEMBER"/>
    <property type="match status" value="1"/>
</dbReference>
<dbReference type="EMBL" id="OV696704">
    <property type="protein sequence ID" value="CAH1252234.1"/>
    <property type="molecule type" value="Genomic_DNA"/>
</dbReference>
<evidence type="ECO:0000256" key="7">
    <source>
        <dbReference type="ARBA" id="ARBA00022842"/>
    </source>
</evidence>
<dbReference type="CDD" id="cd01562">
    <property type="entry name" value="Thr-dehyd"/>
    <property type="match status" value="1"/>
</dbReference>
<dbReference type="GO" id="GO:0030170">
    <property type="term" value="F:pyridoxal phosphate binding"/>
    <property type="evidence" value="ECO:0007669"/>
    <property type="project" value="InterPro"/>
</dbReference>
<keyword evidence="8" id="KW-0663">Pyridoxal phosphate</keyword>
<accession>A0A8J9ZCW2</accession>
<gene>
    <name evidence="12" type="primary">SRR</name>
    <name evidence="12" type="ORF">BLAG_LOCUS12368</name>
</gene>
<evidence type="ECO:0000256" key="9">
    <source>
        <dbReference type="ARBA" id="ARBA00023239"/>
    </source>
</evidence>
<proteinExistence type="inferred from homology"/>
<dbReference type="PANTHER" id="PTHR43050:SF1">
    <property type="entry name" value="SERINE RACEMASE"/>
    <property type="match status" value="1"/>
</dbReference>
<evidence type="ECO:0000313" key="13">
    <source>
        <dbReference type="Proteomes" id="UP000838412"/>
    </source>
</evidence>
<comment type="cofactor">
    <cofactor evidence="3">
        <name>Mn(2+)</name>
        <dbReference type="ChEBI" id="CHEBI:29035"/>
    </cofactor>
</comment>
<keyword evidence="7" id="KW-0460">Magnesium</keyword>
<evidence type="ECO:0000256" key="1">
    <source>
        <dbReference type="ARBA" id="ARBA00001913"/>
    </source>
</evidence>
<evidence type="ECO:0000313" key="12">
    <source>
        <dbReference type="EMBL" id="CAH1252234.1"/>
    </source>
</evidence>
<dbReference type="GO" id="GO:0000287">
    <property type="term" value="F:magnesium ion binding"/>
    <property type="evidence" value="ECO:0007669"/>
    <property type="project" value="TreeGrafter"/>
</dbReference>
<comment type="similarity">
    <text evidence="5">Belongs to the serine/threonine dehydratase family.</text>
</comment>
<evidence type="ECO:0000256" key="10">
    <source>
        <dbReference type="ARBA" id="ARBA00049406"/>
    </source>
</evidence>
<dbReference type="InterPro" id="IPR036052">
    <property type="entry name" value="TrpB-like_PALP_sf"/>
</dbReference>
<comment type="cofactor">
    <cofactor evidence="4">
        <name>Mg(2+)</name>
        <dbReference type="ChEBI" id="CHEBI:18420"/>
    </cofactor>
</comment>
<keyword evidence="13" id="KW-1185">Reference proteome</keyword>
<comment type="catalytic activity">
    <reaction evidence="10">
        <text>L-serine = pyruvate + NH4(+)</text>
        <dbReference type="Rhea" id="RHEA:19169"/>
        <dbReference type="ChEBI" id="CHEBI:15361"/>
        <dbReference type="ChEBI" id="CHEBI:28938"/>
        <dbReference type="ChEBI" id="CHEBI:33384"/>
        <dbReference type="EC" id="4.3.1.17"/>
    </reaction>
</comment>
<evidence type="ECO:0000256" key="6">
    <source>
        <dbReference type="ARBA" id="ARBA00012093"/>
    </source>
</evidence>
<dbReference type="GO" id="GO:0018114">
    <property type="term" value="F:threonine racemase activity"/>
    <property type="evidence" value="ECO:0007669"/>
    <property type="project" value="TreeGrafter"/>
</dbReference>
<reference evidence="12" key="1">
    <citation type="submission" date="2022-01" db="EMBL/GenBank/DDBJ databases">
        <authorList>
            <person name="Braso-Vives M."/>
        </authorList>
    </citation>
    <scope>NUCLEOTIDE SEQUENCE</scope>
</reference>
<dbReference type="FunFam" id="3.40.50.1100:FF:000095">
    <property type="entry name" value="serine racemase isoform X2"/>
    <property type="match status" value="1"/>
</dbReference>
<evidence type="ECO:0000259" key="11">
    <source>
        <dbReference type="Pfam" id="PF00291"/>
    </source>
</evidence>